<dbReference type="GO" id="GO:0003824">
    <property type="term" value="F:catalytic activity"/>
    <property type="evidence" value="ECO:0007669"/>
    <property type="project" value="InterPro"/>
</dbReference>
<evidence type="ECO:0000259" key="1">
    <source>
        <dbReference type="Pfam" id="PF14529"/>
    </source>
</evidence>
<protein>
    <recommendedName>
        <fullName evidence="1">Endonuclease/exonuclease/phosphatase domain-containing protein</fullName>
    </recommendedName>
</protein>
<reference evidence="2 3" key="1">
    <citation type="submission" date="2017-12" db="EMBL/GenBank/DDBJ databases">
        <title>Hemimetabolous genomes reveal molecular basis of termite eusociality.</title>
        <authorList>
            <person name="Harrison M.C."/>
            <person name="Jongepier E."/>
            <person name="Robertson H.M."/>
            <person name="Arning N."/>
            <person name="Bitard-Feildel T."/>
            <person name="Chao H."/>
            <person name="Childers C.P."/>
            <person name="Dinh H."/>
            <person name="Doddapaneni H."/>
            <person name="Dugan S."/>
            <person name="Gowin J."/>
            <person name="Greiner C."/>
            <person name="Han Y."/>
            <person name="Hu H."/>
            <person name="Hughes D.S.T."/>
            <person name="Huylmans A.-K."/>
            <person name="Kemena C."/>
            <person name="Kremer L.P.M."/>
            <person name="Lee S.L."/>
            <person name="Lopez-Ezquerra A."/>
            <person name="Mallet L."/>
            <person name="Monroy-Kuhn J.M."/>
            <person name="Moser A."/>
            <person name="Murali S.C."/>
            <person name="Muzny D.M."/>
            <person name="Otani S."/>
            <person name="Piulachs M.-D."/>
            <person name="Poelchau M."/>
            <person name="Qu J."/>
            <person name="Schaub F."/>
            <person name="Wada-Katsumata A."/>
            <person name="Worley K.C."/>
            <person name="Xie Q."/>
            <person name="Ylla G."/>
            <person name="Poulsen M."/>
            <person name="Gibbs R.A."/>
            <person name="Schal C."/>
            <person name="Richards S."/>
            <person name="Belles X."/>
            <person name="Korb J."/>
            <person name="Bornberg-Bauer E."/>
        </authorList>
    </citation>
    <scope>NUCLEOTIDE SEQUENCE [LARGE SCALE GENOMIC DNA]</scope>
    <source>
        <tissue evidence="2">Whole body</tissue>
    </source>
</reference>
<dbReference type="Pfam" id="PF14529">
    <property type="entry name" value="Exo_endo_phos_2"/>
    <property type="match status" value="1"/>
</dbReference>
<proteinExistence type="predicted"/>
<name>A0A2J7RJK9_9NEOP</name>
<accession>A0A2J7RJK9</accession>
<dbReference type="InterPro" id="IPR036691">
    <property type="entry name" value="Endo/exonu/phosph_ase_sf"/>
</dbReference>
<evidence type="ECO:0000313" key="2">
    <source>
        <dbReference type="EMBL" id="PNF41013.1"/>
    </source>
</evidence>
<dbReference type="InParanoid" id="A0A2J7RJK9"/>
<dbReference type="SUPFAM" id="SSF56219">
    <property type="entry name" value="DNase I-like"/>
    <property type="match status" value="1"/>
</dbReference>
<comment type="caution">
    <text evidence="2">The sequence shown here is derived from an EMBL/GenBank/DDBJ whole genome shotgun (WGS) entry which is preliminary data.</text>
</comment>
<organism evidence="2 3">
    <name type="scientific">Cryptotermes secundus</name>
    <dbReference type="NCBI Taxonomy" id="105785"/>
    <lineage>
        <taxon>Eukaryota</taxon>
        <taxon>Metazoa</taxon>
        <taxon>Ecdysozoa</taxon>
        <taxon>Arthropoda</taxon>
        <taxon>Hexapoda</taxon>
        <taxon>Insecta</taxon>
        <taxon>Pterygota</taxon>
        <taxon>Neoptera</taxon>
        <taxon>Polyneoptera</taxon>
        <taxon>Dictyoptera</taxon>
        <taxon>Blattodea</taxon>
        <taxon>Blattoidea</taxon>
        <taxon>Termitoidae</taxon>
        <taxon>Kalotermitidae</taxon>
        <taxon>Cryptotermitinae</taxon>
        <taxon>Cryptotermes</taxon>
    </lineage>
</organism>
<dbReference type="EMBL" id="NEVH01002992">
    <property type="protein sequence ID" value="PNF41013.1"/>
    <property type="molecule type" value="Genomic_DNA"/>
</dbReference>
<feature type="domain" description="Endonuclease/exonuclease/phosphatase" evidence="1">
    <location>
        <begin position="77"/>
        <end position="145"/>
    </location>
</feature>
<gene>
    <name evidence="2" type="ORF">B7P43_G08809</name>
</gene>
<sequence length="149" mass="16855">MTYTHNIQFIQINLHHCKAATAILCRQLAEGKVEVALIQEPWIYRGQIRGLKNSEGTVYSVIPGDNVRSCIYVNHHINVYHTLWGSTDINPREECLMEYLVSSNLNILHQGNEPTFVICNGQEVIDLTLGTNKIGNLISNWHVSDEPSL</sequence>
<dbReference type="InterPro" id="IPR005135">
    <property type="entry name" value="Endo/exonuclease/phosphatase"/>
</dbReference>
<dbReference type="OrthoDB" id="7391519at2759"/>
<dbReference type="Proteomes" id="UP000235965">
    <property type="component" value="Unassembled WGS sequence"/>
</dbReference>
<keyword evidence="3" id="KW-1185">Reference proteome</keyword>
<dbReference type="Gene3D" id="3.60.10.10">
    <property type="entry name" value="Endonuclease/exonuclease/phosphatase"/>
    <property type="match status" value="2"/>
</dbReference>
<evidence type="ECO:0000313" key="3">
    <source>
        <dbReference type="Proteomes" id="UP000235965"/>
    </source>
</evidence>
<dbReference type="AlphaFoldDB" id="A0A2J7RJK9"/>